<reference evidence="2" key="1">
    <citation type="submission" date="2016-07" db="EMBL/GenBank/DDBJ databases">
        <title>Sequence Frankia sp. strain CcI1.17.</title>
        <authorList>
            <person name="Ghodhbane-Gtari F."/>
            <person name="Swanson E."/>
            <person name="Gueddou A."/>
            <person name="Morris K."/>
            <person name="Hezbri K."/>
            <person name="Ktari A."/>
            <person name="Nouioui I."/>
            <person name="Abebe-Akele F."/>
            <person name="Simpson S."/>
            <person name="Thomas K."/>
            <person name="Gtari M."/>
            <person name="Tisa L.S."/>
            <person name="Hurst S."/>
        </authorList>
    </citation>
    <scope>NUCLEOTIDE SEQUENCE [LARGE SCALE GENOMIC DNA]</scope>
    <source>
        <strain evidence="2">Cc1.17</strain>
    </source>
</reference>
<gene>
    <name evidence="1" type="ORF">CC117_20880</name>
</gene>
<name>A0A1S1QQK4_9ACTN</name>
<keyword evidence="2" id="KW-1185">Reference proteome</keyword>
<accession>A0A1S1QQK4</accession>
<dbReference type="AlphaFoldDB" id="A0A1S1QQK4"/>
<comment type="caution">
    <text evidence="1">The sequence shown here is derived from an EMBL/GenBank/DDBJ whole genome shotgun (WGS) entry which is preliminary data.</text>
</comment>
<evidence type="ECO:0000313" key="2">
    <source>
        <dbReference type="Proteomes" id="UP000179627"/>
    </source>
</evidence>
<protein>
    <submittedName>
        <fullName evidence="1">Uncharacterized protein</fullName>
    </submittedName>
</protein>
<dbReference type="EMBL" id="MBLM01000126">
    <property type="protein sequence ID" value="OHV34664.1"/>
    <property type="molecule type" value="Genomic_DNA"/>
</dbReference>
<sequence>MIESVGLAVAALFAVRATEAFGAGAGEGAWGFVRRLADLVRTRFSSDPDAGAALDELSASPSDAARIEAVAAFVQGYADVDPGFAAELERLIRHGASDPVAGRFVTEITGNASVGKLVNIGEVTGDVSF</sequence>
<proteinExistence type="predicted"/>
<dbReference type="Proteomes" id="UP000179627">
    <property type="component" value="Unassembled WGS sequence"/>
</dbReference>
<organism evidence="1 2">
    <name type="scientific">Parafrankia colletiae</name>
    <dbReference type="NCBI Taxonomy" id="573497"/>
    <lineage>
        <taxon>Bacteria</taxon>
        <taxon>Bacillati</taxon>
        <taxon>Actinomycetota</taxon>
        <taxon>Actinomycetes</taxon>
        <taxon>Frankiales</taxon>
        <taxon>Frankiaceae</taxon>
        <taxon>Parafrankia</taxon>
    </lineage>
</organism>
<evidence type="ECO:0000313" key="1">
    <source>
        <dbReference type="EMBL" id="OHV34664.1"/>
    </source>
</evidence>